<evidence type="ECO:0000313" key="8">
    <source>
        <dbReference type="EMBL" id="RXH93017.1"/>
    </source>
</evidence>
<dbReference type="InterPro" id="IPR051357">
    <property type="entry name" value="H3K9_HMTase_SUVAR3-9"/>
</dbReference>
<evidence type="ECO:0000256" key="3">
    <source>
        <dbReference type="ARBA" id="ARBA00023242"/>
    </source>
</evidence>
<organism evidence="8 9">
    <name type="scientific">Malus domestica</name>
    <name type="common">Apple</name>
    <name type="synonym">Pyrus malus</name>
    <dbReference type="NCBI Taxonomy" id="3750"/>
    <lineage>
        <taxon>Eukaryota</taxon>
        <taxon>Viridiplantae</taxon>
        <taxon>Streptophyta</taxon>
        <taxon>Embryophyta</taxon>
        <taxon>Tracheophyta</taxon>
        <taxon>Spermatophyta</taxon>
        <taxon>Magnoliopsida</taxon>
        <taxon>eudicotyledons</taxon>
        <taxon>Gunneridae</taxon>
        <taxon>Pentapetalae</taxon>
        <taxon>rosids</taxon>
        <taxon>fabids</taxon>
        <taxon>Rosales</taxon>
        <taxon>Rosaceae</taxon>
        <taxon>Amygdaloideae</taxon>
        <taxon>Maleae</taxon>
        <taxon>Malus</taxon>
    </lineage>
</organism>
<dbReference type="Proteomes" id="UP000290289">
    <property type="component" value="Chromosome 7"/>
</dbReference>
<dbReference type="Pfam" id="PF02182">
    <property type="entry name" value="SAD_SRA"/>
    <property type="match status" value="1"/>
</dbReference>
<dbReference type="EMBL" id="RDQH01000333">
    <property type="protein sequence ID" value="RXH93017.1"/>
    <property type="molecule type" value="Genomic_DNA"/>
</dbReference>
<dbReference type="GO" id="GO:0003690">
    <property type="term" value="F:double-stranded DNA binding"/>
    <property type="evidence" value="ECO:0007669"/>
    <property type="project" value="TreeGrafter"/>
</dbReference>
<dbReference type="PANTHER" id="PTHR45660">
    <property type="entry name" value="HISTONE-LYSINE N-METHYLTRANSFERASE SETMAR"/>
    <property type="match status" value="1"/>
</dbReference>
<dbReference type="Pfam" id="PF05033">
    <property type="entry name" value="Pre-SET"/>
    <property type="match status" value="1"/>
</dbReference>
<dbReference type="PROSITE" id="PS50867">
    <property type="entry name" value="PRE_SET"/>
    <property type="match status" value="1"/>
</dbReference>
<dbReference type="Gene3D" id="2.170.270.10">
    <property type="entry name" value="SET domain"/>
    <property type="match status" value="1"/>
</dbReference>
<feature type="domain" description="SET" evidence="5">
    <location>
        <begin position="377"/>
        <end position="511"/>
    </location>
</feature>
<dbReference type="Pfam" id="PF00856">
    <property type="entry name" value="SET"/>
    <property type="match status" value="1"/>
</dbReference>
<dbReference type="GO" id="GO:0008270">
    <property type="term" value="F:zinc ion binding"/>
    <property type="evidence" value="ECO:0007669"/>
    <property type="project" value="InterPro"/>
</dbReference>
<dbReference type="SMART" id="SM00466">
    <property type="entry name" value="SRA"/>
    <property type="match status" value="1"/>
</dbReference>
<dbReference type="PROSITE" id="PS51015">
    <property type="entry name" value="YDG"/>
    <property type="match status" value="1"/>
</dbReference>
<protein>
    <recommendedName>
        <fullName evidence="10">SET domain-containing protein</fullName>
    </recommendedName>
</protein>
<dbReference type="InterPro" id="IPR046341">
    <property type="entry name" value="SET_dom_sf"/>
</dbReference>
<evidence type="ECO:0000259" key="7">
    <source>
        <dbReference type="PROSITE" id="PS51015"/>
    </source>
</evidence>
<dbReference type="SMART" id="SM00317">
    <property type="entry name" value="SET"/>
    <property type="match status" value="1"/>
</dbReference>
<gene>
    <name evidence="8" type="ORF">DVH24_013593</name>
</gene>
<dbReference type="InterPro" id="IPR001214">
    <property type="entry name" value="SET_dom"/>
</dbReference>
<feature type="domain" description="YDG" evidence="7">
    <location>
        <begin position="88"/>
        <end position="235"/>
    </location>
</feature>
<reference evidence="8 9" key="1">
    <citation type="submission" date="2018-10" db="EMBL/GenBank/DDBJ databases">
        <title>A high-quality apple genome assembly.</title>
        <authorList>
            <person name="Hu J."/>
        </authorList>
    </citation>
    <scope>NUCLEOTIDE SEQUENCE [LARGE SCALE GENOMIC DNA]</scope>
    <source>
        <strain evidence="9">cv. HFTH1</strain>
        <tissue evidence="8">Young leaf</tissue>
    </source>
</reference>
<sequence length="519" mass="58696">MAIVKILEKKAANRFLPKKPRADADRDGTSRTNVEEALQAYRDTLTQILKERDVKWEKKTCWNRPDIEAAMRLRRQGKRFFMMKKRIGRIPGIRVGDEFQNRAALTVVGLHCQFRKGIDYIKNSNGKIYATSIVNSARYDNDSVESPDTLIYSGEGGNPGVTDSEKRLEDQKLERGNLALRNSMEAKSHVRVVRCFKCLSASSTAYFYDGLYNVTGCWQKRAKFGKLVYVFLLRREPGQPKFAIPRRKVSSKSMKTPATPILCKNDISQGKEKTPIRAVNKVDSDESPPSFNYISNTIYPDFVKSTETRQTGCDCKDGCSESKPCPCIMKNKGVLPYNDKGRRTNRSSSIVYECGAGCKCSSSCKNRVSQRGVCSTFKLEVFKTRSKAWGVRSLAWIPRDSFVCEYVGEVVVLEYNNNGFQDASEQRQEQKQQPFCFPLMLLSSSGGEKSSRLAVDAAKRGNVGRFVNHSPSPNLYVQRVLFDHGDPRMPHMMLFAKKDIRPCQELTLDFNCNVVANQA</sequence>
<evidence type="ECO:0008006" key="10">
    <source>
        <dbReference type="Google" id="ProtNLM"/>
    </source>
</evidence>
<dbReference type="InterPro" id="IPR015947">
    <property type="entry name" value="PUA-like_sf"/>
</dbReference>
<dbReference type="Gene3D" id="2.30.280.10">
    <property type="entry name" value="SRA-YDG"/>
    <property type="match status" value="1"/>
</dbReference>
<evidence type="ECO:0000259" key="6">
    <source>
        <dbReference type="PROSITE" id="PS50867"/>
    </source>
</evidence>
<dbReference type="InterPro" id="IPR036987">
    <property type="entry name" value="SRA-YDG_sf"/>
</dbReference>
<dbReference type="InterPro" id="IPR003105">
    <property type="entry name" value="SRA_YDG"/>
</dbReference>
<accession>A0A498JDW7</accession>
<dbReference type="SMART" id="SM00468">
    <property type="entry name" value="PreSET"/>
    <property type="match status" value="1"/>
</dbReference>
<evidence type="ECO:0000256" key="2">
    <source>
        <dbReference type="ARBA" id="ARBA00022454"/>
    </source>
</evidence>
<comment type="caution">
    <text evidence="8">The sequence shown here is derived from an EMBL/GenBank/DDBJ whole genome shotgun (WGS) entry which is preliminary data.</text>
</comment>
<evidence type="ECO:0000256" key="1">
    <source>
        <dbReference type="ARBA" id="ARBA00004584"/>
    </source>
</evidence>
<dbReference type="InterPro" id="IPR007728">
    <property type="entry name" value="Pre-SET_dom"/>
</dbReference>
<dbReference type="GO" id="GO:0042054">
    <property type="term" value="F:histone methyltransferase activity"/>
    <property type="evidence" value="ECO:0007669"/>
    <property type="project" value="InterPro"/>
</dbReference>
<feature type="domain" description="Pre-SET" evidence="6">
    <location>
        <begin position="311"/>
        <end position="372"/>
    </location>
</feature>
<dbReference type="SUPFAM" id="SSF88697">
    <property type="entry name" value="PUA domain-like"/>
    <property type="match status" value="1"/>
</dbReference>
<evidence type="ECO:0000259" key="5">
    <source>
        <dbReference type="PROSITE" id="PS50280"/>
    </source>
</evidence>
<dbReference type="SUPFAM" id="SSF82199">
    <property type="entry name" value="SET domain"/>
    <property type="match status" value="1"/>
</dbReference>
<proteinExistence type="predicted"/>
<name>A0A498JDW7_MALDO</name>
<comment type="subcellular location">
    <subcellularLocation>
        <location evidence="1">Chromosome</location>
        <location evidence="1">Centromere</location>
    </subcellularLocation>
    <subcellularLocation>
        <location evidence="4">Nucleus</location>
    </subcellularLocation>
</comment>
<dbReference type="PANTHER" id="PTHR45660:SF46">
    <property type="entry name" value="HISTONE-LYSINE N-METHYLTRANSFERASE, H3 LYSINE-9 SPECIFIC SUVH6"/>
    <property type="match status" value="1"/>
</dbReference>
<keyword evidence="2" id="KW-0158">Chromosome</keyword>
<evidence type="ECO:0000313" key="9">
    <source>
        <dbReference type="Proteomes" id="UP000290289"/>
    </source>
</evidence>
<keyword evidence="3 4" id="KW-0539">Nucleus</keyword>
<keyword evidence="9" id="KW-1185">Reference proteome</keyword>
<evidence type="ECO:0000256" key="4">
    <source>
        <dbReference type="PROSITE-ProRule" id="PRU00358"/>
    </source>
</evidence>
<dbReference type="PROSITE" id="PS50280">
    <property type="entry name" value="SET"/>
    <property type="match status" value="1"/>
</dbReference>
<dbReference type="GO" id="GO:0000775">
    <property type="term" value="C:chromosome, centromeric region"/>
    <property type="evidence" value="ECO:0007669"/>
    <property type="project" value="UniProtKB-SubCell"/>
</dbReference>
<dbReference type="AlphaFoldDB" id="A0A498JDW7"/>
<dbReference type="GO" id="GO:0005634">
    <property type="term" value="C:nucleus"/>
    <property type="evidence" value="ECO:0007669"/>
    <property type="project" value="UniProtKB-SubCell"/>
</dbReference>
<dbReference type="STRING" id="3750.A0A498JDW7"/>